<dbReference type="FunCoup" id="B4NN91">
    <property type="interactions" value="45"/>
</dbReference>
<dbReference type="InterPro" id="IPR000618">
    <property type="entry name" value="Insect_cuticle"/>
</dbReference>
<dbReference type="GO" id="GO:0062129">
    <property type="term" value="C:chitin-based extracellular matrix"/>
    <property type="evidence" value="ECO:0007669"/>
    <property type="project" value="TreeGrafter"/>
</dbReference>
<dbReference type="InterPro" id="IPR050468">
    <property type="entry name" value="Cuticle_Struct_Prot"/>
</dbReference>
<dbReference type="OMA" id="AEHPYQP"/>
<dbReference type="PRINTS" id="PR00947">
    <property type="entry name" value="CUTICLE"/>
</dbReference>
<dbReference type="AlphaFoldDB" id="B4NN91"/>
<evidence type="ECO:0000313" key="5">
    <source>
        <dbReference type="Proteomes" id="UP000007798"/>
    </source>
</evidence>
<evidence type="ECO:0000256" key="2">
    <source>
        <dbReference type="PROSITE-ProRule" id="PRU00497"/>
    </source>
</evidence>
<name>B4NN91_DROWI</name>
<dbReference type="OrthoDB" id="6379191at2759"/>
<dbReference type="STRING" id="7260.B4NN91"/>
<dbReference type="PROSITE" id="PS00233">
    <property type="entry name" value="CHIT_BIND_RR_1"/>
    <property type="match status" value="1"/>
</dbReference>
<feature type="chain" id="PRO_5002820057" evidence="3">
    <location>
        <begin position="21"/>
        <end position="134"/>
    </location>
</feature>
<dbReference type="PANTHER" id="PTHR10380">
    <property type="entry name" value="CUTICLE PROTEIN"/>
    <property type="match status" value="1"/>
</dbReference>
<keyword evidence="3" id="KW-0732">Signal</keyword>
<dbReference type="InParanoid" id="B4NN91"/>
<organism evidence="4 5">
    <name type="scientific">Drosophila willistoni</name>
    <name type="common">Fruit fly</name>
    <dbReference type="NCBI Taxonomy" id="7260"/>
    <lineage>
        <taxon>Eukaryota</taxon>
        <taxon>Metazoa</taxon>
        <taxon>Ecdysozoa</taxon>
        <taxon>Arthropoda</taxon>
        <taxon>Hexapoda</taxon>
        <taxon>Insecta</taxon>
        <taxon>Pterygota</taxon>
        <taxon>Neoptera</taxon>
        <taxon>Endopterygota</taxon>
        <taxon>Diptera</taxon>
        <taxon>Brachycera</taxon>
        <taxon>Muscomorpha</taxon>
        <taxon>Ephydroidea</taxon>
        <taxon>Drosophilidae</taxon>
        <taxon>Drosophila</taxon>
        <taxon>Sophophora</taxon>
    </lineage>
</organism>
<keyword evidence="5" id="KW-1185">Reference proteome</keyword>
<accession>B4NN91</accession>
<dbReference type="PROSITE" id="PS51155">
    <property type="entry name" value="CHIT_BIND_RR_2"/>
    <property type="match status" value="1"/>
</dbReference>
<sequence>MKSIALIVVVISVVNIGCQALGNSQSQADLISQESNVEYNGKYHYHYELSDGSKATQDGVLKTVDAQHDGESIHGKYSFVGEDGKTYVVSYTADENGFQAVGDHLPTPPPTPEWIARSLEYQRLHPYHPPEQKH</sequence>
<dbReference type="PhylomeDB" id="B4NN91"/>
<evidence type="ECO:0000256" key="1">
    <source>
        <dbReference type="ARBA" id="ARBA00022460"/>
    </source>
</evidence>
<evidence type="ECO:0000256" key="3">
    <source>
        <dbReference type="SAM" id="SignalP"/>
    </source>
</evidence>
<dbReference type="HOGENOM" id="CLU_065450_3_0_1"/>
<protein>
    <submittedName>
        <fullName evidence="4">Uncharacterized protein</fullName>
    </submittedName>
</protein>
<evidence type="ECO:0000313" key="4">
    <source>
        <dbReference type="EMBL" id="EDW85830.1"/>
    </source>
</evidence>
<dbReference type="PANTHER" id="PTHR10380:SF229">
    <property type="entry name" value="CUTICULAR PROTEIN 49AF, ISOFORM A"/>
    <property type="match status" value="1"/>
</dbReference>
<reference evidence="4 5" key="1">
    <citation type="journal article" date="2007" name="Nature">
        <title>Evolution of genes and genomes on the Drosophila phylogeny.</title>
        <authorList>
            <consortium name="Drosophila 12 Genomes Consortium"/>
            <person name="Clark A.G."/>
            <person name="Eisen M.B."/>
            <person name="Smith D.R."/>
            <person name="Bergman C.M."/>
            <person name="Oliver B."/>
            <person name="Markow T.A."/>
            <person name="Kaufman T.C."/>
            <person name="Kellis M."/>
            <person name="Gelbart W."/>
            <person name="Iyer V.N."/>
            <person name="Pollard D.A."/>
            <person name="Sackton T.B."/>
            <person name="Larracuente A.M."/>
            <person name="Singh N.D."/>
            <person name="Abad J.P."/>
            <person name="Abt D.N."/>
            <person name="Adryan B."/>
            <person name="Aguade M."/>
            <person name="Akashi H."/>
            <person name="Anderson W.W."/>
            <person name="Aquadro C.F."/>
            <person name="Ardell D.H."/>
            <person name="Arguello R."/>
            <person name="Artieri C.G."/>
            <person name="Barbash D.A."/>
            <person name="Barker D."/>
            <person name="Barsanti P."/>
            <person name="Batterham P."/>
            <person name="Batzoglou S."/>
            <person name="Begun D."/>
            <person name="Bhutkar A."/>
            <person name="Blanco E."/>
            <person name="Bosak S.A."/>
            <person name="Bradley R.K."/>
            <person name="Brand A.D."/>
            <person name="Brent M.R."/>
            <person name="Brooks A.N."/>
            <person name="Brown R.H."/>
            <person name="Butlin R.K."/>
            <person name="Caggese C."/>
            <person name="Calvi B.R."/>
            <person name="Bernardo de Carvalho A."/>
            <person name="Caspi A."/>
            <person name="Castrezana S."/>
            <person name="Celniker S.E."/>
            <person name="Chang J.L."/>
            <person name="Chapple C."/>
            <person name="Chatterji S."/>
            <person name="Chinwalla A."/>
            <person name="Civetta A."/>
            <person name="Clifton S.W."/>
            <person name="Comeron J.M."/>
            <person name="Costello J.C."/>
            <person name="Coyne J.A."/>
            <person name="Daub J."/>
            <person name="David R.G."/>
            <person name="Delcher A.L."/>
            <person name="Delehaunty K."/>
            <person name="Do C.B."/>
            <person name="Ebling H."/>
            <person name="Edwards K."/>
            <person name="Eickbush T."/>
            <person name="Evans J.D."/>
            <person name="Filipski A."/>
            <person name="Findeiss S."/>
            <person name="Freyhult E."/>
            <person name="Fulton L."/>
            <person name="Fulton R."/>
            <person name="Garcia A.C."/>
            <person name="Gardiner A."/>
            <person name="Garfield D.A."/>
            <person name="Garvin B.E."/>
            <person name="Gibson G."/>
            <person name="Gilbert D."/>
            <person name="Gnerre S."/>
            <person name="Godfrey J."/>
            <person name="Good R."/>
            <person name="Gotea V."/>
            <person name="Gravely B."/>
            <person name="Greenberg A.J."/>
            <person name="Griffiths-Jones S."/>
            <person name="Gross S."/>
            <person name="Guigo R."/>
            <person name="Gustafson E.A."/>
            <person name="Haerty W."/>
            <person name="Hahn M.W."/>
            <person name="Halligan D.L."/>
            <person name="Halpern A.L."/>
            <person name="Halter G.M."/>
            <person name="Han M.V."/>
            <person name="Heger A."/>
            <person name="Hillier L."/>
            <person name="Hinrichs A.S."/>
            <person name="Holmes I."/>
            <person name="Hoskins R.A."/>
            <person name="Hubisz M.J."/>
            <person name="Hultmark D."/>
            <person name="Huntley M.A."/>
            <person name="Jaffe D.B."/>
            <person name="Jagadeeshan S."/>
            <person name="Jeck W.R."/>
            <person name="Johnson J."/>
            <person name="Jones C.D."/>
            <person name="Jordan W.C."/>
            <person name="Karpen G.H."/>
            <person name="Kataoka E."/>
            <person name="Keightley P.D."/>
            <person name="Kheradpour P."/>
            <person name="Kirkness E.F."/>
            <person name="Koerich L.B."/>
            <person name="Kristiansen K."/>
            <person name="Kudrna D."/>
            <person name="Kulathinal R.J."/>
            <person name="Kumar S."/>
            <person name="Kwok R."/>
            <person name="Lander E."/>
            <person name="Langley C.H."/>
            <person name="Lapoint R."/>
            <person name="Lazzaro B.P."/>
            <person name="Lee S.J."/>
            <person name="Levesque L."/>
            <person name="Li R."/>
            <person name="Lin C.F."/>
            <person name="Lin M.F."/>
            <person name="Lindblad-Toh K."/>
            <person name="Llopart A."/>
            <person name="Long M."/>
            <person name="Low L."/>
            <person name="Lozovsky E."/>
            <person name="Lu J."/>
            <person name="Luo M."/>
            <person name="Machado C.A."/>
            <person name="Makalowski W."/>
            <person name="Marzo M."/>
            <person name="Matsuda M."/>
            <person name="Matzkin L."/>
            <person name="McAllister B."/>
            <person name="McBride C.S."/>
            <person name="McKernan B."/>
            <person name="McKernan K."/>
            <person name="Mendez-Lago M."/>
            <person name="Minx P."/>
            <person name="Mollenhauer M.U."/>
            <person name="Montooth K."/>
            <person name="Mount S.M."/>
            <person name="Mu X."/>
            <person name="Myers E."/>
            <person name="Negre B."/>
            <person name="Newfeld S."/>
            <person name="Nielsen R."/>
            <person name="Noor M.A."/>
            <person name="O'Grady P."/>
            <person name="Pachter L."/>
            <person name="Papaceit M."/>
            <person name="Parisi M.J."/>
            <person name="Parisi M."/>
            <person name="Parts L."/>
            <person name="Pedersen J.S."/>
            <person name="Pesole G."/>
            <person name="Phillippy A.M."/>
            <person name="Ponting C.P."/>
            <person name="Pop M."/>
            <person name="Porcelli D."/>
            <person name="Powell J.R."/>
            <person name="Prohaska S."/>
            <person name="Pruitt K."/>
            <person name="Puig M."/>
            <person name="Quesneville H."/>
            <person name="Ram K.R."/>
            <person name="Rand D."/>
            <person name="Rasmussen M.D."/>
            <person name="Reed L.K."/>
            <person name="Reenan R."/>
            <person name="Reily A."/>
            <person name="Remington K.A."/>
            <person name="Rieger T.T."/>
            <person name="Ritchie M.G."/>
            <person name="Robin C."/>
            <person name="Rogers Y.H."/>
            <person name="Rohde C."/>
            <person name="Rozas J."/>
            <person name="Rubenfield M.J."/>
            <person name="Ruiz A."/>
            <person name="Russo S."/>
            <person name="Salzberg S.L."/>
            <person name="Sanchez-Gracia A."/>
            <person name="Saranga D.J."/>
            <person name="Sato H."/>
            <person name="Schaeffer S.W."/>
            <person name="Schatz M.C."/>
            <person name="Schlenke T."/>
            <person name="Schwartz R."/>
            <person name="Segarra C."/>
            <person name="Singh R.S."/>
            <person name="Sirot L."/>
            <person name="Sirota M."/>
            <person name="Sisneros N.B."/>
            <person name="Smith C.D."/>
            <person name="Smith T.F."/>
            <person name="Spieth J."/>
            <person name="Stage D.E."/>
            <person name="Stark A."/>
            <person name="Stephan W."/>
            <person name="Strausberg R.L."/>
            <person name="Strempel S."/>
            <person name="Sturgill D."/>
            <person name="Sutton G."/>
            <person name="Sutton G.G."/>
            <person name="Tao W."/>
            <person name="Teichmann S."/>
            <person name="Tobari Y.N."/>
            <person name="Tomimura Y."/>
            <person name="Tsolas J.M."/>
            <person name="Valente V.L."/>
            <person name="Venter E."/>
            <person name="Venter J.C."/>
            <person name="Vicario S."/>
            <person name="Vieira F.G."/>
            <person name="Vilella A.J."/>
            <person name="Villasante A."/>
            <person name="Walenz B."/>
            <person name="Wang J."/>
            <person name="Wasserman M."/>
            <person name="Watts T."/>
            <person name="Wilson D."/>
            <person name="Wilson R.K."/>
            <person name="Wing R.A."/>
            <person name="Wolfner M.F."/>
            <person name="Wong A."/>
            <person name="Wong G.K."/>
            <person name="Wu C.I."/>
            <person name="Wu G."/>
            <person name="Yamamoto D."/>
            <person name="Yang H.P."/>
            <person name="Yang S.P."/>
            <person name="Yorke J.A."/>
            <person name="Yoshida K."/>
            <person name="Zdobnov E."/>
            <person name="Zhang P."/>
            <person name="Zhang Y."/>
            <person name="Zimin A.V."/>
            <person name="Baldwin J."/>
            <person name="Abdouelleil A."/>
            <person name="Abdulkadir J."/>
            <person name="Abebe A."/>
            <person name="Abera B."/>
            <person name="Abreu J."/>
            <person name="Acer S.C."/>
            <person name="Aftuck L."/>
            <person name="Alexander A."/>
            <person name="An P."/>
            <person name="Anderson E."/>
            <person name="Anderson S."/>
            <person name="Arachi H."/>
            <person name="Azer M."/>
            <person name="Bachantsang P."/>
            <person name="Barry A."/>
            <person name="Bayul T."/>
            <person name="Berlin A."/>
            <person name="Bessette D."/>
            <person name="Bloom T."/>
            <person name="Blye J."/>
            <person name="Boguslavskiy L."/>
            <person name="Bonnet C."/>
            <person name="Boukhgalter B."/>
            <person name="Bourzgui I."/>
            <person name="Brown A."/>
            <person name="Cahill P."/>
            <person name="Channer S."/>
            <person name="Cheshatsang Y."/>
            <person name="Chuda L."/>
            <person name="Citroen M."/>
            <person name="Collymore A."/>
            <person name="Cooke P."/>
            <person name="Costello M."/>
            <person name="D'Aco K."/>
            <person name="Daza R."/>
            <person name="De Haan G."/>
            <person name="DeGray S."/>
            <person name="DeMaso C."/>
            <person name="Dhargay N."/>
            <person name="Dooley K."/>
            <person name="Dooley E."/>
            <person name="Doricent M."/>
            <person name="Dorje P."/>
            <person name="Dorjee K."/>
            <person name="Dupes A."/>
            <person name="Elong R."/>
            <person name="Falk J."/>
            <person name="Farina A."/>
            <person name="Faro S."/>
            <person name="Ferguson D."/>
            <person name="Fisher S."/>
            <person name="Foley C.D."/>
            <person name="Franke A."/>
            <person name="Friedrich D."/>
            <person name="Gadbois L."/>
            <person name="Gearin G."/>
            <person name="Gearin C.R."/>
            <person name="Giannoukos G."/>
            <person name="Goode T."/>
            <person name="Graham J."/>
            <person name="Grandbois E."/>
            <person name="Grewal S."/>
            <person name="Gyaltsen K."/>
            <person name="Hafez N."/>
            <person name="Hagos B."/>
            <person name="Hall J."/>
            <person name="Henson C."/>
            <person name="Hollinger A."/>
            <person name="Honan T."/>
            <person name="Huard M.D."/>
            <person name="Hughes L."/>
            <person name="Hurhula B."/>
            <person name="Husby M.E."/>
            <person name="Kamat A."/>
            <person name="Kanga B."/>
            <person name="Kashin S."/>
            <person name="Khazanovich D."/>
            <person name="Kisner P."/>
            <person name="Lance K."/>
            <person name="Lara M."/>
            <person name="Lee W."/>
            <person name="Lennon N."/>
            <person name="Letendre F."/>
            <person name="LeVine R."/>
            <person name="Lipovsky A."/>
            <person name="Liu X."/>
            <person name="Liu J."/>
            <person name="Liu S."/>
            <person name="Lokyitsang T."/>
            <person name="Lokyitsang Y."/>
            <person name="Lubonja R."/>
            <person name="Lui A."/>
            <person name="MacDonald P."/>
            <person name="Magnisalis V."/>
            <person name="Maru K."/>
            <person name="Matthews C."/>
            <person name="McCusker W."/>
            <person name="McDonough S."/>
            <person name="Mehta T."/>
            <person name="Meldrim J."/>
            <person name="Meneus L."/>
            <person name="Mihai O."/>
            <person name="Mihalev A."/>
            <person name="Mihova T."/>
            <person name="Mittelman R."/>
            <person name="Mlenga V."/>
            <person name="Montmayeur A."/>
            <person name="Mulrain L."/>
            <person name="Navidi A."/>
            <person name="Naylor J."/>
            <person name="Negash T."/>
            <person name="Nguyen T."/>
            <person name="Nguyen N."/>
            <person name="Nicol R."/>
            <person name="Norbu C."/>
            <person name="Norbu N."/>
            <person name="Novod N."/>
            <person name="O'Neill B."/>
            <person name="Osman S."/>
            <person name="Markiewicz E."/>
            <person name="Oyono O.L."/>
            <person name="Patti C."/>
            <person name="Phunkhang P."/>
            <person name="Pierre F."/>
            <person name="Priest M."/>
            <person name="Raghuraman S."/>
            <person name="Rege F."/>
            <person name="Reyes R."/>
            <person name="Rise C."/>
            <person name="Rogov P."/>
            <person name="Ross K."/>
            <person name="Ryan E."/>
            <person name="Settipalli S."/>
            <person name="Shea T."/>
            <person name="Sherpa N."/>
            <person name="Shi L."/>
            <person name="Shih D."/>
            <person name="Sparrow T."/>
            <person name="Spaulding J."/>
            <person name="Stalker J."/>
            <person name="Stange-Thomann N."/>
            <person name="Stavropoulos S."/>
            <person name="Stone C."/>
            <person name="Strader C."/>
            <person name="Tesfaye S."/>
            <person name="Thomson T."/>
            <person name="Thoulutsang Y."/>
            <person name="Thoulutsang D."/>
            <person name="Topham K."/>
            <person name="Topping I."/>
            <person name="Tsamla T."/>
            <person name="Vassiliev H."/>
            <person name="Vo A."/>
            <person name="Wangchuk T."/>
            <person name="Wangdi T."/>
            <person name="Weiand M."/>
            <person name="Wilkinson J."/>
            <person name="Wilson A."/>
            <person name="Yadav S."/>
            <person name="Young G."/>
            <person name="Yu Q."/>
            <person name="Zembek L."/>
            <person name="Zhong D."/>
            <person name="Zimmer A."/>
            <person name="Zwirko Z."/>
            <person name="Jaffe D.B."/>
            <person name="Alvarez P."/>
            <person name="Brockman W."/>
            <person name="Butler J."/>
            <person name="Chin C."/>
            <person name="Gnerre S."/>
            <person name="Grabherr M."/>
            <person name="Kleber M."/>
            <person name="Mauceli E."/>
            <person name="MacCallum I."/>
        </authorList>
    </citation>
    <scope>NUCLEOTIDE SEQUENCE [LARGE SCALE GENOMIC DNA]</scope>
    <source>
        <strain evidence="5">Tucson 14030-0811.24</strain>
    </source>
</reference>
<dbReference type="GO" id="GO:0008010">
    <property type="term" value="F:structural constituent of chitin-based larval cuticle"/>
    <property type="evidence" value="ECO:0007669"/>
    <property type="project" value="TreeGrafter"/>
</dbReference>
<dbReference type="eggNOG" id="ENOG502ST01">
    <property type="taxonomic scope" value="Eukaryota"/>
</dbReference>
<proteinExistence type="predicted"/>
<dbReference type="EMBL" id="CH964282">
    <property type="protein sequence ID" value="EDW85830.1"/>
    <property type="molecule type" value="Genomic_DNA"/>
</dbReference>
<dbReference type="Pfam" id="PF00379">
    <property type="entry name" value="Chitin_bind_4"/>
    <property type="match status" value="1"/>
</dbReference>
<gene>
    <name evidence="4" type="primary">Dwil\GK22932</name>
    <name evidence="4" type="ORF">Dwil_GK22932</name>
</gene>
<dbReference type="KEGG" id="dwi:6652133"/>
<feature type="signal peptide" evidence="3">
    <location>
        <begin position="1"/>
        <end position="20"/>
    </location>
</feature>
<dbReference type="InterPro" id="IPR031311">
    <property type="entry name" value="CHIT_BIND_RR_consensus"/>
</dbReference>
<keyword evidence="1 2" id="KW-0193">Cuticle</keyword>
<dbReference type="Proteomes" id="UP000007798">
    <property type="component" value="Unassembled WGS sequence"/>
</dbReference>